<dbReference type="EMBL" id="JBHSLA010000001">
    <property type="protein sequence ID" value="MFC5193764.1"/>
    <property type="molecule type" value="Genomic_DNA"/>
</dbReference>
<organism evidence="1 2">
    <name type="scientific">Bizionia hallyeonensis</name>
    <dbReference type="NCBI Taxonomy" id="1123757"/>
    <lineage>
        <taxon>Bacteria</taxon>
        <taxon>Pseudomonadati</taxon>
        <taxon>Bacteroidota</taxon>
        <taxon>Flavobacteriia</taxon>
        <taxon>Flavobacteriales</taxon>
        <taxon>Flavobacteriaceae</taxon>
        <taxon>Bizionia</taxon>
    </lineage>
</organism>
<accession>A0ABW0C0K9</accession>
<sequence>MSENKKESLEKLLLFISDICKDDENAWFAKDLSLMVNKVNASNKNIDSIYEYCIKEIIKDQALNFYKDFKLIEIKPKLIDDFIRMEQFKREDNFEDFCLAMFQQIENIVIHLFSKFDLNSKVFNDAALSLISRYNPNEKKIVRDKNGITIGNFIFQKYKELRPIDVRRETWYYSNKFRAVLYYNYFNETIEYKTKVFDDIYGIGNELYQMRNLNHRGSNLSSYQEKMYNEIVPNHNKYYFKFLGFLEDFVSEINKNLH</sequence>
<dbReference type="RefSeq" id="WP_376857948.1">
    <property type="nucleotide sequence ID" value="NZ_JBHSLA010000001.1"/>
</dbReference>
<comment type="caution">
    <text evidence="1">The sequence shown here is derived from an EMBL/GenBank/DDBJ whole genome shotgun (WGS) entry which is preliminary data.</text>
</comment>
<evidence type="ECO:0000313" key="1">
    <source>
        <dbReference type="EMBL" id="MFC5193764.1"/>
    </source>
</evidence>
<evidence type="ECO:0008006" key="3">
    <source>
        <dbReference type="Google" id="ProtNLM"/>
    </source>
</evidence>
<dbReference type="Proteomes" id="UP001596162">
    <property type="component" value="Unassembled WGS sequence"/>
</dbReference>
<evidence type="ECO:0000313" key="2">
    <source>
        <dbReference type="Proteomes" id="UP001596162"/>
    </source>
</evidence>
<keyword evidence="2" id="KW-1185">Reference proteome</keyword>
<gene>
    <name evidence="1" type="ORF">ACFPH8_00345</name>
</gene>
<reference evidence="2" key="1">
    <citation type="journal article" date="2019" name="Int. J. Syst. Evol. Microbiol.">
        <title>The Global Catalogue of Microorganisms (GCM) 10K type strain sequencing project: providing services to taxonomists for standard genome sequencing and annotation.</title>
        <authorList>
            <consortium name="The Broad Institute Genomics Platform"/>
            <consortium name="The Broad Institute Genome Sequencing Center for Infectious Disease"/>
            <person name="Wu L."/>
            <person name="Ma J."/>
        </authorList>
    </citation>
    <scope>NUCLEOTIDE SEQUENCE [LARGE SCALE GENOMIC DNA]</scope>
    <source>
        <strain evidence="2">JCM 17978</strain>
    </source>
</reference>
<name>A0ABW0C0K9_9FLAO</name>
<protein>
    <recommendedName>
        <fullName evidence="3">Cthe-2314-like HEPN domain-containing protein</fullName>
    </recommendedName>
</protein>
<proteinExistence type="predicted"/>